<evidence type="ECO:0000259" key="8">
    <source>
        <dbReference type="Pfam" id="PF06886"/>
    </source>
</evidence>
<feature type="region of interest" description="Disordered" evidence="7">
    <location>
        <begin position="179"/>
        <end position="202"/>
    </location>
</feature>
<dbReference type="EMBL" id="JWZX01000612">
    <property type="protein sequence ID" value="KOO36612.1"/>
    <property type="molecule type" value="Genomic_DNA"/>
</dbReference>
<dbReference type="InterPro" id="IPR009675">
    <property type="entry name" value="TPX2_fam"/>
</dbReference>
<dbReference type="AlphaFoldDB" id="A0A0M0KDF7"/>
<comment type="subcellular location">
    <subcellularLocation>
        <location evidence="2">Cytoplasm</location>
        <location evidence="2">Cytoskeleton</location>
        <location evidence="2">Spindle</location>
    </subcellularLocation>
    <subcellularLocation>
        <location evidence="1">Nucleus</location>
    </subcellularLocation>
</comment>
<dbReference type="GO" id="GO:0005634">
    <property type="term" value="C:nucleus"/>
    <property type="evidence" value="ECO:0007669"/>
    <property type="project" value="UniProtKB-SubCell"/>
</dbReference>
<dbReference type="Pfam" id="PF06886">
    <property type="entry name" value="TPX2"/>
    <property type="match status" value="1"/>
</dbReference>
<keyword evidence="11" id="KW-1185">Reference proteome</keyword>
<dbReference type="Proteomes" id="UP000037460">
    <property type="component" value="Unassembled WGS sequence"/>
</dbReference>
<evidence type="ECO:0000256" key="4">
    <source>
        <dbReference type="ARBA" id="ARBA00022490"/>
    </source>
</evidence>
<evidence type="ECO:0000259" key="9">
    <source>
        <dbReference type="Pfam" id="PF12214"/>
    </source>
</evidence>
<dbReference type="GO" id="GO:0005819">
    <property type="term" value="C:spindle"/>
    <property type="evidence" value="ECO:0007669"/>
    <property type="project" value="UniProtKB-SubCell"/>
</dbReference>
<dbReference type="PANTHER" id="PTHR14326:SF44">
    <property type="entry name" value="TARGETING PROTEIN FOR XKLP2"/>
    <property type="match status" value="1"/>
</dbReference>
<evidence type="ECO:0000256" key="2">
    <source>
        <dbReference type="ARBA" id="ARBA00004186"/>
    </source>
</evidence>
<dbReference type="InterPro" id="IPR027330">
    <property type="entry name" value="TPX2_central_dom"/>
</dbReference>
<reference evidence="11" key="1">
    <citation type="journal article" date="2015" name="PLoS Genet.">
        <title>Genome Sequence and Transcriptome Analyses of Chrysochromulina tobin: Metabolic Tools for Enhanced Algal Fitness in the Prominent Order Prymnesiales (Haptophyceae).</title>
        <authorList>
            <person name="Hovde B.T."/>
            <person name="Deodato C.R."/>
            <person name="Hunsperger H.M."/>
            <person name="Ryken S.A."/>
            <person name="Yost W."/>
            <person name="Jha R.K."/>
            <person name="Patterson J."/>
            <person name="Monnat R.J. Jr."/>
            <person name="Barlow S.B."/>
            <person name="Starkenburg S.R."/>
            <person name="Cattolico R.A."/>
        </authorList>
    </citation>
    <scope>NUCLEOTIDE SEQUENCE</scope>
    <source>
        <strain evidence="11">CCMP291</strain>
    </source>
</reference>
<dbReference type="PANTHER" id="PTHR14326">
    <property type="entry name" value="TARGETING PROTEIN FOR XKLP2"/>
    <property type="match status" value="1"/>
</dbReference>
<feature type="domain" description="TPX2 central" evidence="9">
    <location>
        <begin position="304"/>
        <end position="443"/>
    </location>
</feature>
<dbReference type="GO" id="GO:0060236">
    <property type="term" value="P:regulation of mitotic spindle organization"/>
    <property type="evidence" value="ECO:0007669"/>
    <property type="project" value="InterPro"/>
</dbReference>
<feature type="region of interest" description="Disordered" evidence="7">
    <location>
        <begin position="381"/>
        <end position="411"/>
    </location>
</feature>
<feature type="compositionally biased region" description="Basic and acidic residues" evidence="7">
    <location>
        <begin position="183"/>
        <end position="202"/>
    </location>
</feature>
<dbReference type="Pfam" id="PF12214">
    <property type="entry name" value="TPX2_importin"/>
    <property type="match status" value="1"/>
</dbReference>
<name>A0A0M0KDF7_9EUKA</name>
<protein>
    <recommendedName>
        <fullName evidence="12">TPX2 C-terminal domain-containing protein</fullName>
    </recommendedName>
</protein>
<evidence type="ECO:0008006" key="12">
    <source>
        <dbReference type="Google" id="ProtNLM"/>
    </source>
</evidence>
<feature type="domain" description="TPX2 C-terminal" evidence="8">
    <location>
        <begin position="614"/>
        <end position="686"/>
    </location>
</feature>
<evidence type="ECO:0000256" key="5">
    <source>
        <dbReference type="ARBA" id="ARBA00023212"/>
    </source>
</evidence>
<feature type="region of interest" description="Disordered" evidence="7">
    <location>
        <begin position="214"/>
        <end position="236"/>
    </location>
</feature>
<evidence type="ECO:0000313" key="10">
    <source>
        <dbReference type="EMBL" id="KOO36612.1"/>
    </source>
</evidence>
<comment type="caution">
    <text evidence="10">The sequence shown here is derived from an EMBL/GenBank/DDBJ whole genome shotgun (WGS) entry which is preliminary data.</text>
</comment>
<feature type="region of interest" description="Disordered" evidence="7">
    <location>
        <begin position="561"/>
        <end position="580"/>
    </location>
</feature>
<evidence type="ECO:0000256" key="7">
    <source>
        <dbReference type="SAM" id="MobiDB-lite"/>
    </source>
</evidence>
<dbReference type="InterPro" id="IPR027329">
    <property type="entry name" value="TPX2_C"/>
</dbReference>
<evidence type="ECO:0000256" key="1">
    <source>
        <dbReference type="ARBA" id="ARBA00004123"/>
    </source>
</evidence>
<feature type="compositionally biased region" description="Basic and acidic residues" evidence="7">
    <location>
        <begin position="687"/>
        <end position="700"/>
    </location>
</feature>
<evidence type="ECO:0000256" key="3">
    <source>
        <dbReference type="ARBA" id="ARBA00005885"/>
    </source>
</evidence>
<proteinExistence type="inferred from homology"/>
<accession>A0A0M0KDF7</accession>
<evidence type="ECO:0000313" key="11">
    <source>
        <dbReference type="Proteomes" id="UP000037460"/>
    </source>
</evidence>
<feature type="region of interest" description="Disordered" evidence="7">
    <location>
        <begin position="685"/>
        <end position="706"/>
    </location>
</feature>
<feature type="region of interest" description="Disordered" evidence="7">
    <location>
        <begin position="18"/>
        <end position="53"/>
    </location>
</feature>
<keyword evidence="5" id="KW-0206">Cytoskeleton</keyword>
<keyword evidence="4" id="KW-0963">Cytoplasm</keyword>
<sequence>MGTAGVWYLRRPVDGKVKAKADGAKHKKAKKVKKQADAPPMNTPERLAASSSAASSSAVALLERLSVRSEEAEDTVADDVELSLLDESERKQLLDELLRDKALGKRVDRPCDRLREGMARVDGGQLSKAAFDAALIGLAGPEKVERVMNHVRSPSDARSDASTLLAFTALEAFSRQATGRRNHVGDQKVARPDKGSKATTDERQIAAALEKLKRDKEAREKAAAQLPKAFADGGPPMPVRSGKQLTMPEPFKLHASNKSLEVVVDAEQKPMMEKVKEFTKTPQRFRSKPADATPEVPTPASLTQTVPVAPTLMSELRAASKPKPKSSAEIEEELLKSIPAFKARPVDRRVLESAGDLGVKRVEPRKTTEFAVFNLATTNLPSSQRRRSATKDDDERSDAGSTQSAPAYPGFKAKPVNKKLLAGKAAGLAIVTPRKITKPISPKLNTSLRAREAPAAVEPTFEAFKARPMPDHSKASPAKQVATRPVTMPKPFELESVARHEMAEQTQKHRHEEQAKAEAAARVFKARKMLVVPEAWKPTVESKHTAPAPFSLTTDARHEVASSAFEAKRQEEERQAAKDREFKATKPTVLSVPPFEPHKSTKPLTSLSAAKFQRTENRFERRKEFEAQLAARRAQKEAEVAVTAQQKAVEEAAALVELKKALVHKARPVMKGAPFVVTKQLTRPLTKPKEPALQTRDRAAARPAVPATTPAVLTAGF</sequence>
<gene>
    <name evidence="10" type="ORF">Ctob_013825</name>
</gene>
<dbReference type="GO" id="GO:0005874">
    <property type="term" value="C:microtubule"/>
    <property type="evidence" value="ECO:0007669"/>
    <property type="project" value="InterPro"/>
</dbReference>
<organism evidence="10 11">
    <name type="scientific">Chrysochromulina tobinii</name>
    <dbReference type="NCBI Taxonomy" id="1460289"/>
    <lineage>
        <taxon>Eukaryota</taxon>
        <taxon>Haptista</taxon>
        <taxon>Haptophyta</taxon>
        <taxon>Prymnesiophyceae</taxon>
        <taxon>Prymnesiales</taxon>
        <taxon>Chrysochromulinaceae</taxon>
        <taxon>Chrysochromulina</taxon>
    </lineage>
</organism>
<keyword evidence="6" id="KW-0539">Nucleus</keyword>
<comment type="similarity">
    <text evidence="3">Belongs to the TPX2 family.</text>
</comment>
<feature type="region of interest" description="Disordered" evidence="7">
    <location>
        <begin position="279"/>
        <end position="308"/>
    </location>
</feature>
<feature type="compositionally biased region" description="Basic and acidic residues" evidence="7">
    <location>
        <begin position="389"/>
        <end position="398"/>
    </location>
</feature>
<evidence type="ECO:0000256" key="6">
    <source>
        <dbReference type="ARBA" id="ARBA00023242"/>
    </source>
</evidence>
<dbReference type="OrthoDB" id="1684416at2759"/>